<sequence>MRHCMYRAEEAGNLPVQRCIAMIHNEQERCYSPPPWTVAGDHGPSLGGKPYLEGAQVKATQISLQLSVTPIMVDAMCLPSPTDSHHRVLNKLDALFDNFWCKLESRTQPLASHQLSSHLLKMLPSNQRKAPKVLLAKRASSWWRTKLRTLPLHKKLKLHMRHHQGHKALRRNLTQQAQMPHLTVPGSRGLQHLAPLQIKTLHEDQPLLSTLGHRDSQCLAMLQECKVTRGSHMLNEIPA</sequence>
<protein>
    <submittedName>
        <fullName evidence="1">Uncharacterized protein</fullName>
    </submittedName>
</protein>
<dbReference type="Proteomes" id="UP001295444">
    <property type="component" value="Chromosome 04"/>
</dbReference>
<keyword evidence="2" id="KW-1185">Reference proteome</keyword>
<dbReference type="EMBL" id="OW240915">
    <property type="protein sequence ID" value="CAH2283334.1"/>
    <property type="molecule type" value="Genomic_DNA"/>
</dbReference>
<gene>
    <name evidence="1" type="ORF">PECUL_23A051132</name>
</gene>
<proteinExistence type="predicted"/>
<dbReference type="AlphaFoldDB" id="A0AAD1RXD5"/>
<name>A0AAD1RXD5_PELCU</name>
<organism evidence="1 2">
    <name type="scientific">Pelobates cultripes</name>
    <name type="common">Western spadefoot toad</name>
    <dbReference type="NCBI Taxonomy" id="61616"/>
    <lineage>
        <taxon>Eukaryota</taxon>
        <taxon>Metazoa</taxon>
        <taxon>Chordata</taxon>
        <taxon>Craniata</taxon>
        <taxon>Vertebrata</taxon>
        <taxon>Euteleostomi</taxon>
        <taxon>Amphibia</taxon>
        <taxon>Batrachia</taxon>
        <taxon>Anura</taxon>
        <taxon>Pelobatoidea</taxon>
        <taxon>Pelobatidae</taxon>
        <taxon>Pelobates</taxon>
    </lineage>
</organism>
<evidence type="ECO:0000313" key="2">
    <source>
        <dbReference type="Proteomes" id="UP001295444"/>
    </source>
</evidence>
<evidence type="ECO:0000313" key="1">
    <source>
        <dbReference type="EMBL" id="CAH2283334.1"/>
    </source>
</evidence>
<reference evidence="1" key="1">
    <citation type="submission" date="2022-03" db="EMBL/GenBank/DDBJ databases">
        <authorList>
            <person name="Alioto T."/>
            <person name="Alioto T."/>
            <person name="Gomez Garrido J."/>
        </authorList>
    </citation>
    <scope>NUCLEOTIDE SEQUENCE</scope>
</reference>
<accession>A0AAD1RXD5</accession>